<dbReference type="PATRIC" id="fig|1365250.3.peg.562"/>
<evidence type="ECO:0000313" key="2">
    <source>
        <dbReference type="Proteomes" id="UP000076643"/>
    </source>
</evidence>
<organism evidence="1 2">
    <name type="scientific">Pseudoalteromonas luteoviolacea DSM 6061</name>
    <dbReference type="NCBI Taxonomy" id="1365250"/>
    <lineage>
        <taxon>Bacteria</taxon>
        <taxon>Pseudomonadati</taxon>
        <taxon>Pseudomonadota</taxon>
        <taxon>Gammaproteobacteria</taxon>
        <taxon>Alteromonadales</taxon>
        <taxon>Pseudoalteromonadaceae</taxon>
        <taxon>Pseudoalteromonas</taxon>
    </lineage>
</organism>
<dbReference type="AlphaFoldDB" id="A0A166ZTG1"/>
<name>A0A166ZTG1_9GAMM</name>
<reference evidence="1 2" key="1">
    <citation type="submission" date="2013-07" db="EMBL/GenBank/DDBJ databases">
        <title>Comparative Genomic and Metabolomic Analysis of Twelve Strains of Pseudoalteromonas luteoviolacea.</title>
        <authorList>
            <person name="Vynne N.G."/>
            <person name="Mansson M."/>
            <person name="Gram L."/>
        </authorList>
    </citation>
    <scope>NUCLEOTIDE SEQUENCE [LARGE SCALE GENOMIC DNA]</scope>
    <source>
        <strain evidence="1 2">DSM 6061</strain>
    </source>
</reference>
<comment type="caution">
    <text evidence="1">The sequence shown here is derived from an EMBL/GenBank/DDBJ whole genome shotgun (WGS) entry which is preliminary data.</text>
</comment>
<proteinExistence type="predicted"/>
<accession>A0A166ZTG1</accession>
<dbReference type="Proteomes" id="UP000076643">
    <property type="component" value="Unassembled WGS sequence"/>
</dbReference>
<dbReference type="EMBL" id="AUYB01000056">
    <property type="protein sequence ID" value="KZN44647.1"/>
    <property type="molecule type" value="Genomic_DNA"/>
</dbReference>
<protein>
    <submittedName>
        <fullName evidence="1">Uncharacterized protein</fullName>
    </submittedName>
</protein>
<dbReference type="RefSeq" id="WP_063359304.1">
    <property type="nucleotide sequence ID" value="NZ_AQHB01000023.1"/>
</dbReference>
<sequence length="179" mass="19897">MNENKTKQELAEIEAVLKAYGLKRVLNEKGHRVFSLHGAGNISIAVDLNWDKCGDTPLVSIGIVDNDVAQAMNILTGIPIKLVQNRLSFGIACQASSINGGKFGVTEDLQETITRLKSWLAYIKSNSESIVNDYIHSVELYKLPTFFTDCVLSFGDRDTYWLTAGLYLINLKRKSLTIL</sequence>
<evidence type="ECO:0000313" key="1">
    <source>
        <dbReference type="EMBL" id="KZN44647.1"/>
    </source>
</evidence>
<keyword evidence="2" id="KW-1185">Reference proteome</keyword>
<gene>
    <name evidence="1" type="ORF">N475_25910</name>
</gene>